<keyword evidence="8 10" id="KW-1133">Transmembrane helix</keyword>
<dbReference type="PANTHER" id="PTHR34185:SF1">
    <property type="entry name" value="DIADENYLATE CYCLASE"/>
    <property type="match status" value="1"/>
</dbReference>
<evidence type="ECO:0000256" key="8">
    <source>
        <dbReference type="ARBA" id="ARBA00022989"/>
    </source>
</evidence>
<evidence type="ECO:0000256" key="10">
    <source>
        <dbReference type="HAMAP-Rule" id="MF_01499"/>
    </source>
</evidence>
<keyword evidence="2 10" id="KW-1003">Cell membrane</keyword>
<comment type="subunit">
    <text evidence="10">Probably a homodimer.</text>
</comment>
<comment type="similarity">
    <text evidence="10">Belongs to the adenylate cyclase family. DacA/CdaA subfamily.</text>
</comment>
<comment type="function">
    <text evidence="10">Catalyzes the condensation of 2 ATP molecules into cyclic di-AMP (c-di-AMP), a second messenger used to regulate differing processes in different bacteria.</text>
</comment>
<proteinExistence type="inferred from homology"/>
<dbReference type="Gene3D" id="3.40.1700.10">
    <property type="entry name" value="DNA integrity scanning protein, DisA, N-terminal domain"/>
    <property type="match status" value="1"/>
</dbReference>
<evidence type="ECO:0000256" key="5">
    <source>
        <dbReference type="ARBA" id="ARBA00022695"/>
    </source>
</evidence>
<dbReference type="GO" id="GO:0106408">
    <property type="term" value="F:diadenylate cyclase activity"/>
    <property type="evidence" value="ECO:0007669"/>
    <property type="project" value="UniProtKB-EC"/>
</dbReference>
<dbReference type="HAMAP" id="MF_01499">
    <property type="entry name" value="DacA"/>
    <property type="match status" value="1"/>
</dbReference>
<dbReference type="Pfam" id="PF19293">
    <property type="entry name" value="CdaA_N"/>
    <property type="match status" value="1"/>
</dbReference>
<dbReference type="InterPro" id="IPR034701">
    <property type="entry name" value="CdaA"/>
</dbReference>
<comment type="caution">
    <text evidence="10">Lacks conserved residue(s) required for the propagation of feature annotation.</text>
</comment>
<dbReference type="Pfam" id="PF02457">
    <property type="entry name" value="DAC"/>
    <property type="match status" value="1"/>
</dbReference>
<keyword evidence="7 10" id="KW-0067">ATP-binding</keyword>
<keyword evidence="5 10" id="KW-0548">Nucleotidyltransferase</keyword>
<dbReference type="KEGG" id="lti:JW886_03025"/>
<name>A0AA45QRX2_9LACT</name>
<reference evidence="12 13" key="1">
    <citation type="submission" date="2021-02" db="EMBL/GenBank/DDBJ databases">
        <title>Complete genome sequence of Lactococcus lactis strain K_LL004.</title>
        <authorList>
            <person name="Kim H.B."/>
        </authorList>
    </citation>
    <scope>NUCLEOTIDE SEQUENCE [LARGE SCALE GENOMIC DNA]</scope>
    <source>
        <strain evidence="12 13">K_LL004</strain>
    </source>
</reference>
<keyword evidence="4 10" id="KW-0812">Transmembrane</keyword>
<evidence type="ECO:0000259" key="11">
    <source>
        <dbReference type="PROSITE" id="PS51794"/>
    </source>
</evidence>
<dbReference type="GO" id="GO:0005524">
    <property type="term" value="F:ATP binding"/>
    <property type="evidence" value="ECO:0007669"/>
    <property type="project" value="UniProtKB-UniRule"/>
</dbReference>
<dbReference type="InterPro" id="IPR045585">
    <property type="entry name" value="CdaA_N"/>
</dbReference>
<dbReference type="GO" id="GO:0004016">
    <property type="term" value="F:adenylate cyclase activity"/>
    <property type="evidence" value="ECO:0007669"/>
    <property type="project" value="UniProtKB-UniRule"/>
</dbReference>
<keyword evidence="6 10" id="KW-0547">Nucleotide-binding</keyword>
<dbReference type="InterPro" id="IPR050338">
    <property type="entry name" value="DisA"/>
</dbReference>
<evidence type="ECO:0000256" key="6">
    <source>
        <dbReference type="ARBA" id="ARBA00022741"/>
    </source>
</evidence>
<dbReference type="NCBIfam" id="TIGR00159">
    <property type="entry name" value="diadenylate cyclase CdaA"/>
    <property type="match status" value="1"/>
</dbReference>
<dbReference type="InterPro" id="IPR036888">
    <property type="entry name" value="DNA_integrity_DisA_N_sf"/>
</dbReference>
<dbReference type="PANTHER" id="PTHR34185">
    <property type="entry name" value="DIADENYLATE CYCLASE"/>
    <property type="match status" value="1"/>
</dbReference>
<dbReference type="InterPro" id="IPR014046">
    <property type="entry name" value="C-di-AMP_synthase"/>
</dbReference>
<evidence type="ECO:0000313" key="12">
    <source>
        <dbReference type="EMBL" id="QSE77250.1"/>
    </source>
</evidence>
<feature type="transmembrane region" description="Helical" evidence="10">
    <location>
        <begin position="22"/>
        <end position="41"/>
    </location>
</feature>
<dbReference type="PROSITE" id="PS51794">
    <property type="entry name" value="DAC"/>
    <property type="match status" value="1"/>
</dbReference>
<feature type="domain" description="DAC" evidence="11">
    <location>
        <begin position="97"/>
        <end position="255"/>
    </location>
</feature>
<keyword evidence="13" id="KW-1185">Reference proteome</keyword>
<dbReference type="SUPFAM" id="SSF143597">
    <property type="entry name" value="YojJ-like"/>
    <property type="match status" value="1"/>
</dbReference>
<keyword evidence="9 10" id="KW-0472">Membrane</keyword>
<dbReference type="InterPro" id="IPR003390">
    <property type="entry name" value="DNA_integrity_scan_DisA_N"/>
</dbReference>
<sequence length="292" mass="32450">MNDFNQFFNPEFWQKIFELNESPLRIVIAILDILIVSYFLYHAIRFVQGTKLVTLVRGVIIFIFIRIIAGLIGLTTVEWLLNQVITYGVIAGVIIFQPEIRRALEGLGRTTTLFTPTKKGSIDGHIAAYEKSFAYMSERKIGALIAIEQAQNLNEFVSTGIPLDADISSELIINIFIPNTPLHDGAVIVQGNKIAVTSAYLPLTEKSGISKQFGTRHRAAIGLSEVSDALILVVSEETGGISIAHNGEFFADISKDKFHDILTALLTPKVQKVTKPSKWHKRKKAEEEKNGK</sequence>
<dbReference type="Proteomes" id="UP000663608">
    <property type="component" value="Chromosome"/>
</dbReference>
<evidence type="ECO:0000256" key="9">
    <source>
        <dbReference type="ARBA" id="ARBA00023136"/>
    </source>
</evidence>
<evidence type="ECO:0000313" key="13">
    <source>
        <dbReference type="Proteomes" id="UP000663608"/>
    </source>
</evidence>
<comment type="catalytic activity">
    <reaction evidence="1 10">
        <text>2 ATP = 3',3'-c-di-AMP + 2 diphosphate</text>
        <dbReference type="Rhea" id="RHEA:35655"/>
        <dbReference type="ChEBI" id="CHEBI:30616"/>
        <dbReference type="ChEBI" id="CHEBI:33019"/>
        <dbReference type="ChEBI" id="CHEBI:71500"/>
        <dbReference type="EC" id="2.7.7.85"/>
    </reaction>
</comment>
<accession>A0AA45QRX2</accession>
<keyword evidence="3 10" id="KW-0808">Transferase</keyword>
<evidence type="ECO:0000256" key="1">
    <source>
        <dbReference type="ARBA" id="ARBA00000877"/>
    </source>
</evidence>
<evidence type="ECO:0000256" key="7">
    <source>
        <dbReference type="ARBA" id="ARBA00022840"/>
    </source>
</evidence>
<gene>
    <name evidence="12" type="primary">cdaA</name>
    <name evidence="10" type="synonym">dacA</name>
    <name evidence="12" type="ORF">JW886_03025</name>
</gene>
<protein>
    <recommendedName>
        <fullName evidence="10">Diadenylate cyclase</fullName>
        <shortName evidence="10">DAC</shortName>
        <ecNumber evidence="10">2.7.7.85</ecNumber>
    </recommendedName>
    <alternativeName>
        <fullName evidence="10">Cyclic-di-AMP synthase</fullName>
        <shortName evidence="10">c-di-AMP synthase</shortName>
    </alternativeName>
</protein>
<dbReference type="EC" id="2.7.7.85" evidence="10"/>
<dbReference type="PIRSF" id="PIRSF004793">
    <property type="entry name" value="UCP004793"/>
    <property type="match status" value="1"/>
</dbReference>
<dbReference type="GO" id="GO:0006171">
    <property type="term" value="P:cAMP biosynthetic process"/>
    <property type="evidence" value="ECO:0007669"/>
    <property type="project" value="InterPro"/>
</dbReference>
<feature type="transmembrane region" description="Helical" evidence="10">
    <location>
        <begin position="53"/>
        <end position="73"/>
    </location>
</feature>
<evidence type="ECO:0000256" key="3">
    <source>
        <dbReference type="ARBA" id="ARBA00022679"/>
    </source>
</evidence>
<feature type="transmembrane region" description="Helical" evidence="10">
    <location>
        <begin position="79"/>
        <end position="96"/>
    </location>
</feature>
<evidence type="ECO:0000256" key="2">
    <source>
        <dbReference type="ARBA" id="ARBA00022475"/>
    </source>
</evidence>
<evidence type="ECO:0000256" key="4">
    <source>
        <dbReference type="ARBA" id="ARBA00022692"/>
    </source>
</evidence>
<organism evidence="12 13">
    <name type="scientific">Lactococcus taiwanensis</name>
    <dbReference type="NCBI Taxonomy" id="1151742"/>
    <lineage>
        <taxon>Bacteria</taxon>
        <taxon>Bacillati</taxon>
        <taxon>Bacillota</taxon>
        <taxon>Bacilli</taxon>
        <taxon>Lactobacillales</taxon>
        <taxon>Streptococcaceae</taxon>
        <taxon>Lactococcus</taxon>
    </lineage>
</organism>
<dbReference type="EMBL" id="CP070872">
    <property type="protein sequence ID" value="QSE77250.1"/>
    <property type="molecule type" value="Genomic_DNA"/>
</dbReference>
<dbReference type="AlphaFoldDB" id="A0AA45QRX2"/>
<dbReference type="FunFam" id="3.40.1700.10:FF:000002">
    <property type="entry name" value="Diadenylate cyclase"/>
    <property type="match status" value="1"/>
</dbReference>
<dbReference type="RefSeq" id="WP_075524768.1">
    <property type="nucleotide sequence ID" value="NZ_BNDT01000002.1"/>
</dbReference>